<feature type="compositionally biased region" description="Basic and acidic residues" evidence="4">
    <location>
        <begin position="63"/>
        <end position="76"/>
    </location>
</feature>
<evidence type="ECO:0008006" key="7">
    <source>
        <dbReference type="Google" id="ProtNLM"/>
    </source>
</evidence>
<dbReference type="GO" id="GO:0006334">
    <property type="term" value="P:nucleosome assembly"/>
    <property type="evidence" value="ECO:0007669"/>
    <property type="project" value="TreeGrafter"/>
</dbReference>
<dbReference type="GO" id="GO:0042393">
    <property type="term" value="F:histone binding"/>
    <property type="evidence" value="ECO:0007669"/>
    <property type="project" value="TreeGrafter"/>
</dbReference>
<dbReference type="SMART" id="SM00784">
    <property type="entry name" value="SPT2"/>
    <property type="match status" value="1"/>
</dbReference>
<dbReference type="GO" id="GO:0006360">
    <property type="term" value="P:transcription by RNA polymerase I"/>
    <property type="evidence" value="ECO:0007669"/>
    <property type="project" value="TreeGrafter"/>
</dbReference>
<proteinExistence type="inferred from homology"/>
<evidence type="ECO:0000256" key="2">
    <source>
        <dbReference type="ARBA" id="ARBA00023054"/>
    </source>
</evidence>
<evidence type="ECO:0000256" key="4">
    <source>
        <dbReference type="SAM" id="MobiDB-lite"/>
    </source>
</evidence>
<reference evidence="5 6" key="1">
    <citation type="submission" date="2019-06" db="EMBL/GenBank/DDBJ databases">
        <title>A chromosomal-level reference genome of Carpinus fangiana (Coryloideae, Betulaceae).</title>
        <authorList>
            <person name="Yang X."/>
            <person name="Wang Z."/>
            <person name="Zhang L."/>
            <person name="Hao G."/>
            <person name="Liu J."/>
            <person name="Yang Y."/>
        </authorList>
    </citation>
    <scope>NUCLEOTIDE SEQUENCE [LARGE SCALE GENOMIC DNA]</scope>
    <source>
        <strain evidence="5">Cfa_2016G</strain>
        <tissue evidence="5">Leaf</tissue>
    </source>
</reference>
<organism evidence="5 6">
    <name type="scientific">Carpinus fangiana</name>
    <dbReference type="NCBI Taxonomy" id="176857"/>
    <lineage>
        <taxon>Eukaryota</taxon>
        <taxon>Viridiplantae</taxon>
        <taxon>Streptophyta</taxon>
        <taxon>Embryophyta</taxon>
        <taxon>Tracheophyta</taxon>
        <taxon>Spermatophyta</taxon>
        <taxon>Magnoliopsida</taxon>
        <taxon>eudicotyledons</taxon>
        <taxon>Gunneridae</taxon>
        <taxon>Pentapetalae</taxon>
        <taxon>rosids</taxon>
        <taxon>fabids</taxon>
        <taxon>Fagales</taxon>
        <taxon>Betulaceae</taxon>
        <taxon>Carpinus</taxon>
    </lineage>
</organism>
<feature type="region of interest" description="Disordered" evidence="4">
    <location>
        <begin position="1"/>
        <end position="101"/>
    </location>
</feature>
<name>A0A5N6QWE4_9ROSI</name>
<dbReference type="Pfam" id="PF08243">
    <property type="entry name" value="SPT2"/>
    <property type="match status" value="1"/>
</dbReference>
<feature type="compositionally biased region" description="Basic and acidic residues" evidence="4">
    <location>
        <begin position="320"/>
        <end position="333"/>
    </location>
</feature>
<comment type="similarity">
    <text evidence="1">Belongs to the SPT2 family.</text>
</comment>
<dbReference type="OrthoDB" id="6259853at2759"/>
<accession>A0A5N6QWE4</accession>
<dbReference type="EMBL" id="CM017322">
    <property type="protein sequence ID" value="KAE8010443.1"/>
    <property type="molecule type" value="Genomic_DNA"/>
</dbReference>
<dbReference type="AlphaFoldDB" id="A0A5N6QWE4"/>
<dbReference type="GO" id="GO:0005730">
    <property type="term" value="C:nucleolus"/>
    <property type="evidence" value="ECO:0007669"/>
    <property type="project" value="TreeGrafter"/>
</dbReference>
<evidence type="ECO:0000256" key="3">
    <source>
        <dbReference type="SAM" id="Coils"/>
    </source>
</evidence>
<feature type="compositionally biased region" description="Low complexity" evidence="4">
    <location>
        <begin position="275"/>
        <end position="285"/>
    </location>
</feature>
<protein>
    <recommendedName>
        <fullName evidence="7">Protein SPT2 homolog</fullName>
    </recommendedName>
</protein>
<dbReference type="PANTHER" id="PTHR22691">
    <property type="entry name" value="YEAST SPT2-RELATED"/>
    <property type="match status" value="1"/>
</dbReference>
<feature type="compositionally biased region" description="Basic and acidic residues" evidence="4">
    <location>
        <begin position="142"/>
        <end position="171"/>
    </location>
</feature>
<feature type="coiled-coil region" evidence="3">
    <location>
        <begin position="420"/>
        <end position="449"/>
    </location>
</feature>
<evidence type="ECO:0000313" key="5">
    <source>
        <dbReference type="EMBL" id="KAE8010443.1"/>
    </source>
</evidence>
<keyword evidence="6" id="KW-1185">Reference proteome</keyword>
<feature type="compositionally biased region" description="Acidic residues" evidence="4">
    <location>
        <begin position="14"/>
        <end position="46"/>
    </location>
</feature>
<sequence length="456" mass="51636">MRGYDRDELNGGIEDYDEYEEEGEELEDDSGEGQGEEEGYEEEEQEDPKPTKEELDYLSLRQRLKEQIRKQMKKENGSSLNSSNEKKKKLPHDNYGSFFGPSQPVIAQRVIQESKSLLEIQHLPSRLPNSLHGNKKNSSTSKESRPGSRDQPPKVRSELKNKVQKLKDTRDYSFLLSEDAELPAPAKEPRPRNVSFPNSEAGSTQVPLKSKKPLGNGGRHLHGTHEERKTVSVNGQSYSKTGSNKLTSASKPNSTSVDPRKQLASNMGNGPGRPIGPKGLPLKKPVATMEKKALAPGVKNSIPGVQKPLTSKLKSTIPKQRLEQKRGLEEPKKAKIMPKQPMASSKPQINKPHKQVSSHPTSQDRRPKKKPPARYSDGEDDEKAISMIRTMFGYNPDRYDDYGDDSDMEANFQDIMEEERRSAKIARKEDEEQLRLIEEEEERERLRKLKKRKLGH</sequence>
<gene>
    <name evidence="5" type="ORF">FH972_006814</name>
</gene>
<feature type="compositionally biased region" description="Polar residues" evidence="4">
    <location>
        <begin position="231"/>
        <end position="268"/>
    </location>
</feature>
<dbReference type="InterPro" id="IPR013256">
    <property type="entry name" value="Chromatin_SPT2"/>
</dbReference>
<feature type="compositionally biased region" description="Polar residues" evidence="4">
    <location>
        <begin position="127"/>
        <end position="141"/>
    </location>
</feature>
<feature type="compositionally biased region" description="Polar residues" evidence="4">
    <location>
        <begin position="195"/>
        <end position="207"/>
    </location>
</feature>
<dbReference type="GO" id="GO:0003677">
    <property type="term" value="F:DNA binding"/>
    <property type="evidence" value="ECO:0007669"/>
    <property type="project" value="TreeGrafter"/>
</dbReference>
<evidence type="ECO:0000313" key="6">
    <source>
        <dbReference type="Proteomes" id="UP000327013"/>
    </source>
</evidence>
<dbReference type="Proteomes" id="UP000327013">
    <property type="component" value="Chromosome 2"/>
</dbReference>
<dbReference type="PANTHER" id="PTHR22691:SF8">
    <property type="entry name" value="PROTEIN SPT2 HOMOLOG"/>
    <property type="match status" value="1"/>
</dbReference>
<evidence type="ECO:0000256" key="1">
    <source>
        <dbReference type="ARBA" id="ARBA00006461"/>
    </source>
</evidence>
<feature type="compositionally biased region" description="Polar residues" evidence="4">
    <location>
        <begin position="308"/>
        <end position="318"/>
    </location>
</feature>
<feature type="region of interest" description="Disordered" evidence="4">
    <location>
        <begin position="121"/>
        <end position="382"/>
    </location>
</feature>
<keyword evidence="2 3" id="KW-0175">Coiled coil</keyword>